<dbReference type="Gene3D" id="1.20.1280.140">
    <property type="match status" value="1"/>
</dbReference>
<dbReference type="AlphaFoldDB" id="A0A1Q3EAZ6"/>
<gene>
    <name evidence="1" type="ORF">LENED_006143</name>
</gene>
<dbReference type="Pfam" id="PF12296">
    <property type="entry name" value="HsbA"/>
    <property type="match status" value="1"/>
</dbReference>
<keyword evidence="2" id="KW-1185">Reference proteome</keyword>
<dbReference type="InterPro" id="IPR021054">
    <property type="entry name" value="Cell_wall_mannoprotein_1"/>
</dbReference>
<accession>A0A1Q3EAZ6</accession>
<dbReference type="PANTHER" id="PTHR38123:SF1">
    <property type="entry name" value="HYDROPHOBIC SURFACE BINDING PROTEIN"/>
    <property type="match status" value="1"/>
</dbReference>
<protein>
    <submittedName>
        <fullName evidence="1">Hydrophobic surface binding protein</fullName>
    </submittedName>
</protein>
<dbReference type="Proteomes" id="UP000188533">
    <property type="component" value="Unassembled WGS sequence"/>
</dbReference>
<sequence length="219" mass="23442">MDLITAHLQSQIVHVESCNLRNFYRLSFLVFFGHRETRESGYERMTDLERASIVALLVSASPVKRTLAKIQSDITKVDALISTWDNSVNAFKGTPNQANAIHSAAVQLVSALNQATTDTKATSPLTTDMDALVLLGQIENSSPTLVGGLTQISEKSSSFAGIRGATTIAEQDIRELQSSTAALLTAISSITPAEVVSQATQFAVTLNDAYADALTNLAK</sequence>
<dbReference type="PANTHER" id="PTHR38123">
    <property type="entry name" value="CELL WALL SERINE-THREONINE-RICH GALACTOMANNOPROTEIN MP1 (AFU_ORTHOLOGUE AFUA_4G03240)"/>
    <property type="match status" value="1"/>
</dbReference>
<reference evidence="1 2" key="2">
    <citation type="submission" date="2017-02" db="EMBL/GenBank/DDBJ databases">
        <title>A genome survey and senescence transcriptome analysis in Lentinula edodes.</title>
        <authorList>
            <person name="Sakamoto Y."/>
            <person name="Nakade K."/>
            <person name="Sato S."/>
            <person name="Yoshida Y."/>
            <person name="Miyazaki K."/>
            <person name="Natsume S."/>
            <person name="Konno N."/>
        </authorList>
    </citation>
    <scope>NUCLEOTIDE SEQUENCE [LARGE SCALE GENOMIC DNA]</scope>
    <source>
        <strain evidence="1 2">NBRC 111202</strain>
    </source>
</reference>
<evidence type="ECO:0000313" key="2">
    <source>
        <dbReference type="Proteomes" id="UP000188533"/>
    </source>
</evidence>
<dbReference type="EMBL" id="BDGU01000186">
    <property type="protein sequence ID" value="GAW04362.1"/>
    <property type="molecule type" value="Genomic_DNA"/>
</dbReference>
<reference evidence="1 2" key="1">
    <citation type="submission" date="2016-08" db="EMBL/GenBank/DDBJ databases">
        <authorList>
            <consortium name="Lentinula edodes genome sequencing consortium"/>
            <person name="Sakamoto Y."/>
            <person name="Nakade K."/>
            <person name="Sato S."/>
            <person name="Yoshida Y."/>
            <person name="Miyazaki K."/>
            <person name="Natsume S."/>
            <person name="Konno N."/>
        </authorList>
    </citation>
    <scope>NUCLEOTIDE SEQUENCE [LARGE SCALE GENOMIC DNA]</scope>
    <source>
        <strain evidence="1 2">NBRC 111202</strain>
    </source>
</reference>
<comment type="caution">
    <text evidence="1">The sequence shown here is derived from an EMBL/GenBank/DDBJ whole genome shotgun (WGS) entry which is preliminary data.</text>
</comment>
<evidence type="ECO:0000313" key="1">
    <source>
        <dbReference type="EMBL" id="GAW04362.1"/>
    </source>
</evidence>
<name>A0A1Q3EAZ6_LENED</name>
<dbReference type="GO" id="GO:0005576">
    <property type="term" value="C:extracellular region"/>
    <property type="evidence" value="ECO:0007669"/>
    <property type="project" value="TreeGrafter"/>
</dbReference>
<proteinExistence type="predicted"/>
<organism evidence="1 2">
    <name type="scientific">Lentinula edodes</name>
    <name type="common">Shiitake mushroom</name>
    <name type="synonym">Lentinus edodes</name>
    <dbReference type="NCBI Taxonomy" id="5353"/>
    <lineage>
        <taxon>Eukaryota</taxon>
        <taxon>Fungi</taxon>
        <taxon>Dikarya</taxon>
        <taxon>Basidiomycota</taxon>
        <taxon>Agaricomycotina</taxon>
        <taxon>Agaricomycetes</taxon>
        <taxon>Agaricomycetidae</taxon>
        <taxon>Agaricales</taxon>
        <taxon>Marasmiineae</taxon>
        <taxon>Omphalotaceae</taxon>
        <taxon>Lentinula</taxon>
    </lineage>
</organism>